<protein>
    <submittedName>
        <fullName evidence="3">Uncharacterized protein</fullName>
    </submittedName>
</protein>
<dbReference type="Pfam" id="PF00514">
    <property type="entry name" value="Arm"/>
    <property type="match status" value="1"/>
</dbReference>
<evidence type="ECO:0000313" key="3">
    <source>
        <dbReference type="EMBL" id="KAK8561622.1"/>
    </source>
</evidence>
<name>A0ABR2EI04_9ROSI</name>
<dbReference type="PANTHER" id="PTHR23315">
    <property type="entry name" value="U BOX DOMAIN-CONTAINING"/>
    <property type="match status" value="1"/>
</dbReference>
<evidence type="ECO:0000256" key="2">
    <source>
        <dbReference type="ARBA" id="ARBA00022786"/>
    </source>
</evidence>
<dbReference type="Gene3D" id="1.25.10.10">
    <property type="entry name" value="Leucine-rich Repeat Variant"/>
    <property type="match status" value="1"/>
</dbReference>
<dbReference type="EMBL" id="JBBPBM010000013">
    <property type="protein sequence ID" value="KAK8561622.1"/>
    <property type="molecule type" value="Genomic_DNA"/>
</dbReference>
<comment type="caution">
    <text evidence="3">The sequence shown here is derived from an EMBL/GenBank/DDBJ whole genome shotgun (WGS) entry which is preliminary data.</text>
</comment>
<accession>A0ABR2EI04</accession>
<keyword evidence="2" id="KW-0833">Ubl conjugation pathway</keyword>
<keyword evidence="4" id="KW-1185">Reference proteome</keyword>
<dbReference type="SUPFAM" id="SSF48371">
    <property type="entry name" value="ARM repeat"/>
    <property type="match status" value="1"/>
</dbReference>
<reference evidence="3 4" key="1">
    <citation type="journal article" date="2024" name="G3 (Bethesda)">
        <title>Genome assembly of Hibiscus sabdariffa L. provides insights into metabolisms of medicinal natural products.</title>
        <authorList>
            <person name="Kim T."/>
        </authorList>
    </citation>
    <scope>NUCLEOTIDE SEQUENCE [LARGE SCALE GENOMIC DNA]</scope>
    <source>
        <strain evidence="3">TK-2024</strain>
        <tissue evidence="3">Old leaves</tissue>
    </source>
</reference>
<keyword evidence="1" id="KW-0677">Repeat</keyword>
<dbReference type="PANTHER" id="PTHR23315:SF129">
    <property type="entry name" value="ARM REPEAT SUPERFAMILY PROTEIN"/>
    <property type="match status" value="1"/>
</dbReference>
<gene>
    <name evidence="3" type="ORF">V6N12_048686</name>
</gene>
<dbReference type="InterPro" id="IPR000225">
    <property type="entry name" value="Armadillo"/>
</dbReference>
<dbReference type="InterPro" id="IPR011989">
    <property type="entry name" value="ARM-like"/>
</dbReference>
<proteinExistence type="predicted"/>
<sequence length="99" mass="11032">MVKIYIDDLQSPSVAVKWSAVAKLRFLVKNRVDNRALIGEYGAIPALIPLLQNNDPWTREQNVTVLLNMPLFEGNKTLIINVGAIKSLVYVLKTGIETP</sequence>
<evidence type="ECO:0000256" key="1">
    <source>
        <dbReference type="ARBA" id="ARBA00022737"/>
    </source>
</evidence>
<dbReference type="InterPro" id="IPR016024">
    <property type="entry name" value="ARM-type_fold"/>
</dbReference>
<evidence type="ECO:0000313" key="4">
    <source>
        <dbReference type="Proteomes" id="UP001472677"/>
    </source>
</evidence>
<organism evidence="3 4">
    <name type="scientific">Hibiscus sabdariffa</name>
    <name type="common">roselle</name>
    <dbReference type="NCBI Taxonomy" id="183260"/>
    <lineage>
        <taxon>Eukaryota</taxon>
        <taxon>Viridiplantae</taxon>
        <taxon>Streptophyta</taxon>
        <taxon>Embryophyta</taxon>
        <taxon>Tracheophyta</taxon>
        <taxon>Spermatophyta</taxon>
        <taxon>Magnoliopsida</taxon>
        <taxon>eudicotyledons</taxon>
        <taxon>Gunneridae</taxon>
        <taxon>Pentapetalae</taxon>
        <taxon>rosids</taxon>
        <taxon>malvids</taxon>
        <taxon>Malvales</taxon>
        <taxon>Malvaceae</taxon>
        <taxon>Malvoideae</taxon>
        <taxon>Hibiscus</taxon>
    </lineage>
</organism>
<dbReference type="Proteomes" id="UP001472677">
    <property type="component" value="Unassembled WGS sequence"/>
</dbReference>